<name>A0A0E3UTR4_9FUSO</name>
<evidence type="ECO:0000313" key="4">
    <source>
        <dbReference type="EMBL" id="AKC95404.1"/>
    </source>
</evidence>
<dbReference type="KEGG" id="sns:VC03_02435"/>
<evidence type="ECO:0000313" key="5">
    <source>
        <dbReference type="Proteomes" id="UP000033103"/>
    </source>
</evidence>
<keyword evidence="5" id="KW-1185">Reference proteome</keyword>
<dbReference type="Pfam" id="PF01596">
    <property type="entry name" value="Methyltransf_3"/>
    <property type="match status" value="1"/>
</dbReference>
<dbReference type="InterPro" id="IPR050362">
    <property type="entry name" value="Cation-dep_OMT"/>
</dbReference>
<dbReference type="AlphaFoldDB" id="A0A0E3UTR4"/>
<reference evidence="4 5" key="1">
    <citation type="journal article" date="2012" name="BMC Genomics">
        <title>Genomic sequence analysis and characterization of Sneathia amnii sp. nov.</title>
        <authorList>
            <consortium name="Vaginal Microbiome Consortium (additional members)"/>
            <person name="Harwich M.D.Jr."/>
            <person name="Serrano M.G."/>
            <person name="Fettweis J.M."/>
            <person name="Alves J.M."/>
            <person name="Reimers M.A."/>
            <person name="Buck G.A."/>
            <person name="Jefferson K.K."/>
        </authorList>
    </citation>
    <scope>NUCLEOTIDE SEQUENCE [LARGE SCALE GENOMIC DNA]</scope>
    <source>
        <strain evidence="4 5">SN35</strain>
    </source>
</reference>
<keyword evidence="3" id="KW-0949">S-adenosyl-L-methionine</keyword>
<evidence type="ECO:0000256" key="1">
    <source>
        <dbReference type="ARBA" id="ARBA00022603"/>
    </source>
</evidence>
<dbReference type="OrthoDB" id="9799672at2"/>
<accession>A0A0E3UTR4</accession>
<dbReference type="CDD" id="cd02440">
    <property type="entry name" value="AdoMet_MTases"/>
    <property type="match status" value="1"/>
</dbReference>
<dbReference type="RefSeq" id="WP_046328510.1">
    <property type="nucleotide sequence ID" value="NZ_CP011280.1"/>
</dbReference>
<dbReference type="GO" id="GO:0008757">
    <property type="term" value="F:S-adenosylmethionine-dependent methyltransferase activity"/>
    <property type="evidence" value="ECO:0007669"/>
    <property type="project" value="TreeGrafter"/>
</dbReference>
<dbReference type="HOGENOM" id="CLU_067676_4_0_0"/>
<dbReference type="Gene3D" id="3.40.50.150">
    <property type="entry name" value="Vaccinia Virus protein VP39"/>
    <property type="match status" value="1"/>
</dbReference>
<dbReference type="GO" id="GO:0008171">
    <property type="term" value="F:O-methyltransferase activity"/>
    <property type="evidence" value="ECO:0007669"/>
    <property type="project" value="InterPro"/>
</dbReference>
<keyword evidence="1 4" id="KW-0489">Methyltransferase</keyword>
<dbReference type="PATRIC" id="fig|1069640.6.peg.467"/>
<dbReference type="PANTHER" id="PTHR10509">
    <property type="entry name" value="O-METHYLTRANSFERASE-RELATED"/>
    <property type="match status" value="1"/>
</dbReference>
<dbReference type="InterPro" id="IPR002935">
    <property type="entry name" value="SAM_O-MeTrfase"/>
</dbReference>
<dbReference type="PANTHER" id="PTHR10509:SF14">
    <property type="entry name" value="CAFFEOYL-COA O-METHYLTRANSFERASE 3-RELATED"/>
    <property type="match status" value="1"/>
</dbReference>
<protein>
    <submittedName>
        <fullName evidence="4">Methyltransferase</fullName>
    </submittedName>
</protein>
<organism evidence="4 5">
    <name type="scientific">Sneathia vaginalis</name>
    <dbReference type="NCBI Taxonomy" id="187101"/>
    <lineage>
        <taxon>Bacteria</taxon>
        <taxon>Fusobacteriati</taxon>
        <taxon>Fusobacteriota</taxon>
        <taxon>Fusobacteriia</taxon>
        <taxon>Fusobacteriales</taxon>
        <taxon>Leptotrichiaceae</taxon>
        <taxon>Sneathia</taxon>
    </lineage>
</organism>
<dbReference type="Proteomes" id="UP000033103">
    <property type="component" value="Chromosome"/>
</dbReference>
<evidence type="ECO:0000256" key="2">
    <source>
        <dbReference type="ARBA" id="ARBA00022679"/>
    </source>
</evidence>
<dbReference type="STRING" id="187101.VC03_02435"/>
<keyword evidence="2 4" id="KW-0808">Transferase</keyword>
<sequence length="202" mass="23615">MIENFLEASIYARELFIDDEEILSIKEKALDDNVPIITDEVLAYMIYMIKLLKPKNGLEIGTAVGYSTYYLSKYMKTTTIEIDEERYNIAKENLKGRNVDMYLGDALEVLPSIDQKFDFIFIDAAKGKYKDFFDLCYEKLSDNGLIFIDNLLFRGYVTGDEYPKRYKTIVRNLKEFVKYLRKYNFVLLPFGDGVGLVRKDEK</sequence>
<proteinExistence type="predicted"/>
<dbReference type="GO" id="GO:0032259">
    <property type="term" value="P:methylation"/>
    <property type="evidence" value="ECO:0007669"/>
    <property type="project" value="UniProtKB-KW"/>
</dbReference>
<dbReference type="InterPro" id="IPR029063">
    <property type="entry name" value="SAM-dependent_MTases_sf"/>
</dbReference>
<gene>
    <name evidence="4" type="ORF">VC03_02435</name>
</gene>
<dbReference type="PROSITE" id="PS51682">
    <property type="entry name" value="SAM_OMT_I"/>
    <property type="match status" value="1"/>
</dbReference>
<dbReference type="SUPFAM" id="SSF53335">
    <property type="entry name" value="S-adenosyl-L-methionine-dependent methyltransferases"/>
    <property type="match status" value="1"/>
</dbReference>
<evidence type="ECO:0000256" key="3">
    <source>
        <dbReference type="ARBA" id="ARBA00022691"/>
    </source>
</evidence>
<dbReference type="EMBL" id="CP011280">
    <property type="protein sequence ID" value="AKC95404.1"/>
    <property type="molecule type" value="Genomic_DNA"/>
</dbReference>